<keyword evidence="1" id="KW-0479">Metal-binding</keyword>
<dbReference type="PANTHER" id="PTHR43048">
    <property type="entry name" value="METHYLMALONYL-COA EPIMERASE"/>
    <property type="match status" value="1"/>
</dbReference>
<accession>A0A9W6V0K8</accession>
<evidence type="ECO:0000313" key="4">
    <source>
        <dbReference type="Proteomes" id="UP001165041"/>
    </source>
</evidence>
<dbReference type="Gene3D" id="3.10.180.10">
    <property type="entry name" value="2,3-Dihydroxybiphenyl 1,2-Dioxygenase, domain 1"/>
    <property type="match status" value="1"/>
</dbReference>
<protein>
    <recommendedName>
        <fullName evidence="2">VOC domain-containing protein</fullName>
    </recommendedName>
</protein>
<evidence type="ECO:0000313" key="3">
    <source>
        <dbReference type="EMBL" id="GLW70771.1"/>
    </source>
</evidence>
<dbReference type="InterPro" id="IPR051785">
    <property type="entry name" value="MMCE/EMCE_epimerase"/>
</dbReference>
<organism evidence="3 4">
    <name type="scientific">Kitasatospora phosalacinea</name>
    <dbReference type="NCBI Taxonomy" id="2065"/>
    <lineage>
        <taxon>Bacteria</taxon>
        <taxon>Bacillati</taxon>
        <taxon>Actinomycetota</taxon>
        <taxon>Actinomycetes</taxon>
        <taxon>Kitasatosporales</taxon>
        <taxon>Streptomycetaceae</taxon>
        <taxon>Kitasatospora</taxon>
    </lineage>
</organism>
<dbReference type="PROSITE" id="PS51819">
    <property type="entry name" value="VOC"/>
    <property type="match status" value="1"/>
</dbReference>
<dbReference type="InterPro" id="IPR004360">
    <property type="entry name" value="Glyas_Fos-R_dOase_dom"/>
</dbReference>
<evidence type="ECO:0000259" key="2">
    <source>
        <dbReference type="PROSITE" id="PS51819"/>
    </source>
</evidence>
<proteinExistence type="predicted"/>
<dbReference type="InterPro" id="IPR029068">
    <property type="entry name" value="Glyas_Bleomycin-R_OHBP_Dase"/>
</dbReference>
<reference evidence="3" key="1">
    <citation type="submission" date="2023-02" db="EMBL/GenBank/DDBJ databases">
        <title>Kitasatospora phosalacinea NBRC 14627.</title>
        <authorList>
            <person name="Ichikawa N."/>
            <person name="Sato H."/>
            <person name="Tonouchi N."/>
        </authorList>
    </citation>
    <scope>NUCLEOTIDE SEQUENCE</scope>
    <source>
        <strain evidence="3">NBRC 14627</strain>
    </source>
</reference>
<evidence type="ECO:0000256" key="1">
    <source>
        <dbReference type="ARBA" id="ARBA00022723"/>
    </source>
</evidence>
<dbReference type="GO" id="GO:0004493">
    <property type="term" value="F:methylmalonyl-CoA epimerase activity"/>
    <property type="evidence" value="ECO:0007669"/>
    <property type="project" value="TreeGrafter"/>
</dbReference>
<comment type="caution">
    <text evidence="3">The sequence shown here is derived from an EMBL/GenBank/DDBJ whole genome shotgun (WGS) entry which is preliminary data.</text>
</comment>
<dbReference type="EMBL" id="BSSA01000009">
    <property type="protein sequence ID" value="GLW70771.1"/>
    <property type="molecule type" value="Genomic_DNA"/>
</dbReference>
<sequence length="156" mass="16375">MTVDVTGVLHIALVTPDLERLVRFWTELFGAEEVKRLELTAPWFGAGVGVPGATATTVHLRVPGAATVVELTHYHRGVAPNDPAAPSNTAGLRHLALAVADLAAAEKELRARGVEVVGGPVEVDAPEAARGVKFLYLRDPDGNLVELIEPPAPPAA</sequence>
<dbReference type="PANTHER" id="PTHR43048:SF3">
    <property type="entry name" value="METHYLMALONYL-COA EPIMERASE, MITOCHONDRIAL"/>
    <property type="match status" value="1"/>
</dbReference>
<dbReference type="SUPFAM" id="SSF54593">
    <property type="entry name" value="Glyoxalase/Bleomycin resistance protein/Dihydroxybiphenyl dioxygenase"/>
    <property type="match status" value="1"/>
</dbReference>
<dbReference type="Pfam" id="PF00903">
    <property type="entry name" value="Glyoxalase"/>
    <property type="match status" value="1"/>
</dbReference>
<dbReference type="InterPro" id="IPR037523">
    <property type="entry name" value="VOC_core"/>
</dbReference>
<dbReference type="GO" id="GO:0046872">
    <property type="term" value="F:metal ion binding"/>
    <property type="evidence" value="ECO:0007669"/>
    <property type="project" value="UniProtKB-KW"/>
</dbReference>
<name>A0A9W6V0K8_9ACTN</name>
<dbReference type="GO" id="GO:0046491">
    <property type="term" value="P:L-methylmalonyl-CoA metabolic process"/>
    <property type="evidence" value="ECO:0007669"/>
    <property type="project" value="TreeGrafter"/>
</dbReference>
<dbReference type="Proteomes" id="UP001165041">
    <property type="component" value="Unassembled WGS sequence"/>
</dbReference>
<gene>
    <name evidence="3" type="ORF">Kpho02_30700</name>
</gene>
<feature type="domain" description="VOC" evidence="2">
    <location>
        <begin position="7"/>
        <end position="150"/>
    </location>
</feature>
<dbReference type="RefSeq" id="WP_285736591.1">
    <property type="nucleotide sequence ID" value="NZ_BSSA01000009.1"/>
</dbReference>
<dbReference type="AlphaFoldDB" id="A0A9W6V0K8"/>